<evidence type="ECO:0000313" key="2">
    <source>
        <dbReference type="Proteomes" id="UP000288805"/>
    </source>
</evidence>
<accession>A0A438GD78</accession>
<evidence type="ECO:0000313" key="1">
    <source>
        <dbReference type="EMBL" id="RVW70167.1"/>
    </source>
</evidence>
<name>A0A438GD78_VITVI</name>
<protein>
    <submittedName>
        <fullName evidence="1">Uncharacterized protein</fullName>
    </submittedName>
</protein>
<reference evidence="1 2" key="1">
    <citation type="journal article" date="2018" name="PLoS Genet.">
        <title>Population sequencing reveals clonal diversity and ancestral inbreeding in the grapevine cultivar Chardonnay.</title>
        <authorList>
            <person name="Roach M.J."/>
            <person name="Johnson D.L."/>
            <person name="Bohlmann J."/>
            <person name="van Vuuren H.J."/>
            <person name="Jones S.J."/>
            <person name="Pretorius I.S."/>
            <person name="Schmidt S.A."/>
            <person name="Borneman A.R."/>
        </authorList>
    </citation>
    <scope>NUCLEOTIDE SEQUENCE [LARGE SCALE GENOMIC DNA]</scope>
    <source>
        <strain evidence="2">cv. Chardonnay</strain>
        <tissue evidence="1">Leaf</tissue>
    </source>
</reference>
<proteinExistence type="predicted"/>
<dbReference type="Proteomes" id="UP000288805">
    <property type="component" value="Unassembled WGS sequence"/>
</dbReference>
<dbReference type="AlphaFoldDB" id="A0A438GD78"/>
<sequence length="130" mass="14243">MERAGVSKTERVDTFYLYSPPALRFHRASNFSHLLAIQPASSSSAMASSVPTATASAVTKAANHTAAAPAVLAYPHSRCSRSRVFFPRKPGLRFSAKVRYGFLSLFVSASRENVCLVFLRECKERKGEDS</sequence>
<comment type="caution">
    <text evidence="1">The sequence shown here is derived from an EMBL/GenBank/DDBJ whole genome shotgun (WGS) entry which is preliminary data.</text>
</comment>
<organism evidence="1 2">
    <name type="scientific">Vitis vinifera</name>
    <name type="common">Grape</name>
    <dbReference type="NCBI Taxonomy" id="29760"/>
    <lineage>
        <taxon>Eukaryota</taxon>
        <taxon>Viridiplantae</taxon>
        <taxon>Streptophyta</taxon>
        <taxon>Embryophyta</taxon>
        <taxon>Tracheophyta</taxon>
        <taxon>Spermatophyta</taxon>
        <taxon>Magnoliopsida</taxon>
        <taxon>eudicotyledons</taxon>
        <taxon>Gunneridae</taxon>
        <taxon>Pentapetalae</taxon>
        <taxon>rosids</taxon>
        <taxon>Vitales</taxon>
        <taxon>Vitaceae</taxon>
        <taxon>Viteae</taxon>
        <taxon>Vitis</taxon>
    </lineage>
</organism>
<gene>
    <name evidence="1" type="ORF">CK203_057143</name>
</gene>
<dbReference type="EMBL" id="QGNW01000471">
    <property type="protein sequence ID" value="RVW70167.1"/>
    <property type="molecule type" value="Genomic_DNA"/>
</dbReference>